<dbReference type="eggNOG" id="KOG1206">
    <property type="taxonomic scope" value="Eukaryota"/>
</dbReference>
<dbReference type="GO" id="GO:0006633">
    <property type="term" value="P:fatty acid biosynthetic process"/>
    <property type="evidence" value="ECO:0007669"/>
    <property type="project" value="TreeGrafter"/>
</dbReference>
<dbReference type="RefSeq" id="XP_002676805.1">
    <property type="nucleotide sequence ID" value="XM_002676759.1"/>
</dbReference>
<accession>D2VGG4</accession>
<dbReference type="GO" id="GO:0019171">
    <property type="term" value="F:(3R)-hydroxyacyl-[acyl-carrier-protein] dehydratase activity"/>
    <property type="evidence" value="ECO:0007669"/>
    <property type="project" value="TreeGrafter"/>
</dbReference>
<dbReference type="Pfam" id="PF01575">
    <property type="entry name" value="MaoC_dehydratas"/>
    <property type="match status" value="1"/>
</dbReference>
<gene>
    <name evidence="2" type="ORF">NAEGRDRAFT_4983</name>
</gene>
<dbReference type="GeneID" id="8850094"/>
<name>D2VGG4_NAEGR</name>
<feature type="domain" description="MaoC-like" evidence="1">
    <location>
        <begin position="8"/>
        <end position="107"/>
    </location>
</feature>
<keyword evidence="3" id="KW-1185">Reference proteome</keyword>
<feature type="non-terminal residue" evidence="2">
    <location>
        <position position="1"/>
    </location>
</feature>
<evidence type="ECO:0000313" key="2">
    <source>
        <dbReference type="EMBL" id="EFC44061.1"/>
    </source>
</evidence>
<feature type="non-terminal residue" evidence="2">
    <location>
        <position position="120"/>
    </location>
</feature>
<dbReference type="EMBL" id="GG738870">
    <property type="protein sequence ID" value="EFC44061.1"/>
    <property type="molecule type" value="Genomic_DNA"/>
</dbReference>
<dbReference type="InParanoid" id="D2VGG4"/>
<evidence type="ECO:0000313" key="3">
    <source>
        <dbReference type="Proteomes" id="UP000006671"/>
    </source>
</evidence>
<dbReference type="AlphaFoldDB" id="D2VGG4"/>
<dbReference type="OrthoDB" id="3592703at2759"/>
<dbReference type="STRING" id="5762.D2VGG4"/>
<reference evidence="2 3" key="1">
    <citation type="journal article" date="2010" name="Cell">
        <title>The genome of Naegleria gruberi illuminates early eukaryotic versatility.</title>
        <authorList>
            <person name="Fritz-Laylin L.K."/>
            <person name="Prochnik S.E."/>
            <person name="Ginger M.L."/>
            <person name="Dacks J.B."/>
            <person name="Carpenter M.L."/>
            <person name="Field M.C."/>
            <person name="Kuo A."/>
            <person name="Paredez A."/>
            <person name="Chapman J."/>
            <person name="Pham J."/>
            <person name="Shu S."/>
            <person name="Neupane R."/>
            <person name="Cipriano M."/>
            <person name="Mancuso J."/>
            <person name="Tu H."/>
            <person name="Salamov A."/>
            <person name="Lindquist E."/>
            <person name="Shapiro H."/>
            <person name="Lucas S."/>
            <person name="Grigoriev I.V."/>
            <person name="Cande W.Z."/>
            <person name="Fulton C."/>
            <person name="Rokhsar D.S."/>
            <person name="Dawson S.C."/>
        </authorList>
    </citation>
    <scope>NUCLEOTIDE SEQUENCE [LARGE SCALE GENOMIC DNA]</scope>
    <source>
        <strain evidence="2 3">NEG-M</strain>
    </source>
</reference>
<proteinExistence type="predicted"/>
<evidence type="ECO:0000259" key="1">
    <source>
        <dbReference type="Pfam" id="PF01575"/>
    </source>
</evidence>
<protein>
    <submittedName>
        <fullName evidence="2">Predicted protein</fullName>
    </submittedName>
</protein>
<dbReference type="OMA" id="GCVFLHQ"/>
<dbReference type="PANTHER" id="PTHR43437">
    <property type="entry name" value="HYDROXYACYL-THIOESTER DEHYDRATASE TYPE 2, MITOCHONDRIAL-RELATED"/>
    <property type="match status" value="1"/>
</dbReference>
<dbReference type="GO" id="GO:0005739">
    <property type="term" value="C:mitochondrion"/>
    <property type="evidence" value="ECO:0007669"/>
    <property type="project" value="TreeGrafter"/>
</dbReference>
<dbReference type="VEuPathDB" id="AmoebaDB:NAEGRDRAFT_4983"/>
<dbReference type="InterPro" id="IPR002539">
    <property type="entry name" value="MaoC-like_dom"/>
</dbReference>
<dbReference type="Gene3D" id="3.10.129.10">
    <property type="entry name" value="Hotdog Thioesterase"/>
    <property type="match status" value="1"/>
</dbReference>
<dbReference type="InterPro" id="IPR050965">
    <property type="entry name" value="UPF0336/Enoyl-CoA_hydratase"/>
</dbReference>
<dbReference type="InterPro" id="IPR029069">
    <property type="entry name" value="HotDog_dom_sf"/>
</dbReference>
<organism evidence="3">
    <name type="scientific">Naegleria gruberi</name>
    <name type="common">Amoeba</name>
    <dbReference type="NCBI Taxonomy" id="5762"/>
    <lineage>
        <taxon>Eukaryota</taxon>
        <taxon>Discoba</taxon>
        <taxon>Heterolobosea</taxon>
        <taxon>Tetramitia</taxon>
        <taxon>Eutetramitia</taxon>
        <taxon>Vahlkampfiidae</taxon>
        <taxon>Naegleria</taxon>
    </lineage>
</organism>
<dbReference type="Proteomes" id="UP000006671">
    <property type="component" value="Unassembled WGS sequence"/>
</dbReference>
<dbReference type="CDD" id="cd03449">
    <property type="entry name" value="R_hydratase"/>
    <property type="match status" value="1"/>
</dbReference>
<dbReference type="KEGG" id="ngr:NAEGRDRAFT_4983"/>
<dbReference type="PANTHER" id="PTHR43437:SF3">
    <property type="entry name" value="HYDROXYACYL-THIOESTER DEHYDRATASE TYPE 2, MITOCHONDRIAL"/>
    <property type="match status" value="1"/>
</dbReference>
<sequence length="120" mass="13698">LKVGMFAEISKKYTHEHVKKFAELSEDFNPIHLNAEFASKTRFKKPIVHGQLLTSLISGILGAHLPGDGTVYLEQTYKYKQPLPVGEKVKARVEIEDIDLQRKIITLKTNCYRNDEKQGD</sequence>
<dbReference type="SUPFAM" id="SSF54637">
    <property type="entry name" value="Thioesterase/thiol ester dehydrase-isomerase"/>
    <property type="match status" value="1"/>
</dbReference>